<name>A0A5B9MF56_9BACT</name>
<dbReference type="Proteomes" id="UP000321353">
    <property type="component" value="Chromosome"/>
</dbReference>
<proteinExistence type="predicted"/>
<protein>
    <submittedName>
        <fullName evidence="1">Uncharacterized protein</fullName>
    </submittedName>
</protein>
<keyword evidence="2" id="KW-1185">Reference proteome</keyword>
<reference evidence="1 2" key="1">
    <citation type="submission" date="2019-02" db="EMBL/GenBank/DDBJ databases">
        <title>Planctomycetal bacteria perform biofilm scaping via a novel small molecule.</title>
        <authorList>
            <person name="Jeske O."/>
            <person name="Boedeker C."/>
            <person name="Wiegand S."/>
            <person name="Breitling P."/>
            <person name="Kallscheuer N."/>
            <person name="Jogler M."/>
            <person name="Rohde M."/>
            <person name="Petersen J."/>
            <person name="Medema M.H."/>
            <person name="Surup F."/>
            <person name="Jogler C."/>
        </authorList>
    </citation>
    <scope>NUCLEOTIDE SEQUENCE [LARGE SCALE GENOMIC DNA]</scope>
    <source>
        <strain evidence="1 2">Mal15</strain>
    </source>
</reference>
<organism evidence="1 2">
    <name type="scientific">Stieleria maiorica</name>
    <dbReference type="NCBI Taxonomy" id="2795974"/>
    <lineage>
        <taxon>Bacteria</taxon>
        <taxon>Pseudomonadati</taxon>
        <taxon>Planctomycetota</taxon>
        <taxon>Planctomycetia</taxon>
        <taxon>Pirellulales</taxon>
        <taxon>Pirellulaceae</taxon>
        <taxon>Stieleria</taxon>
    </lineage>
</organism>
<gene>
    <name evidence="1" type="ORF">Mal15_38040</name>
</gene>
<sequence>MKITKTSSGYRVQASTQRENAVVSVLVALLQSSPEISPDERERHSEIADGPTWRNWAIVPERIWPEQLEAMAG</sequence>
<dbReference type="KEGG" id="smam:Mal15_38040"/>
<accession>A0A5B9MF56</accession>
<dbReference type="RefSeq" id="WP_147869096.1">
    <property type="nucleotide sequence ID" value="NZ_CP036264.1"/>
</dbReference>
<dbReference type="EMBL" id="CP036264">
    <property type="protein sequence ID" value="QEF99738.1"/>
    <property type="molecule type" value="Genomic_DNA"/>
</dbReference>
<evidence type="ECO:0000313" key="1">
    <source>
        <dbReference type="EMBL" id="QEF99738.1"/>
    </source>
</evidence>
<evidence type="ECO:0000313" key="2">
    <source>
        <dbReference type="Proteomes" id="UP000321353"/>
    </source>
</evidence>
<dbReference type="AlphaFoldDB" id="A0A5B9MF56"/>